<dbReference type="EMBL" id="LJSK01000017">
    <property type="protein sequence ID" value="KPI89750.1"/>
    <property type="molecule type" value="Genomic_DNA"/>
</dbReference>
<keyword evidence="4" id="KW-1185">Reference proteome</keyword>
<dbReference type="PANTHER" id="PTHR10794:SF63">
    <property type="entry name" value="ALPHA_BETA HYDROLASE 1, ISOFORM A"/>
    <property type="match status" value="1"/>
</dbReference>
<dbReference type="InterPro" id="IPR029058">
    <property type="entry name" value="AB_hydrolase_fold"/>
</dbReference>
<comment type="similarity">
    <text evidence="1">Belongs to the AB hydrolase superfamily. AB hydrolase 4 family.</text>
</comment>
<sequence length="426" mass="47276">MSQSTSSGSSLVPPRDPVTTWSKLKFLCLHAFVAVCIDFVPLIKNIITGQIWRLEKTHAYGSTQAKSFFQLDKVDGIPYADPAYSGHASTILCAFRPHRHIPYERVGHPGGDGNPMCVDWYLAADRKEARGVFVIIPGLASWSGTNYIQHFVWFAHEHGFHCGVFNSRGMGDTPIETPRLMSAKWTDDFRAVMHDGPLSRAAIEQRCGRDIPVVGVGFSLGGVILCKYVGEECQEGRPTVLDAVISVNSPLDCIDSSTRMERGIERIVYQPSMVSGLTAYARRHSKVLKDLPGLEASVQAAFARSQHDDILTQMRTIRDFDKIITAPTLGFATPEDYYHHISPTSWLPHFTVPVLCVSTLDDPVCGPPPMDMLKKMMATSTSLALLTIPHGGHLGYIRSLRDEWIGKECFIEKILFEIVASMTVKR</sequence>
<feature type="domain" description="AB hydrolase-1" evidence="2">
    <location>
        <begin position="132"/>
        <end position="397"/>
    </location>
</feature>
<reference evidence="3 4" key="1">
    <citation type="journal article" date="2015" name="PLoS Pathog.">
        <title>Leptomonas seymouri: Adaptations to the Dixenous Life Cycle Analyzed by Genome Sequencing, Transcriptome Profiling and Co-infection with Leishmania donovani.</title>
        <authorList>
            <person name="Kraeva N."/>
            <person name="Butenko A."/>
            <person name="Hlavacova J."/>
            <person name="Kostygov A."/>
            <person name="Myskova J."/>
            <person name="Grybchuk D."/>
            <person name="Lestinova T."/>
            <person name="Votypka J."/>
            <person name="Volf P."/>
            <person name="Opperdoes F."/>
            <person name="Flegontov P."/>
            <person name="Lukes J."/>
            <person name="Yurchenko V."/>
        </authorList>
    </citation>
    <scope>NUCLEOTIDE SEQUENCE [LARGE SCALE GENOMIC DNA]</scope>
    <source>
        <strain evidence="3 4">ATCC 30220</strain>
    </source>
</reference>
<name>A0A0N1I7U8_LEPSE</name>
<dbReference type="GO" id="GO:0034338">
    <property type="term" value="F:short-chain carboxylesterase activity"/>
    <property type="evidence" value="ECO:0007669"/>
    <property type="project" value="TreeGrafter"/>
</dbReference>
<dbReference type="InterPro" id="IPR050960">
    <property type="entry name" value="AB_hydrolase_4_sf"/>
</dbReference>
<evidence type="ECO:0000256" key="1">
    <source>
        <dbReference type="ARBA" id="ARBA00010884"/>
    </source>
</evidence>
<dbReference type="OrthoDB" id="247542at2759"/>
<dbReference type="AlphaFoldDB" id="A0A0N1I7U8"/>
<dbReference type="InterPro" id="IPR000073">
    <property type="entry name" value="AB_hydrolase_1"/>
</dbReference>
<dbReference type="VEuPathDB" id="TriTrypDB:Lsey_0017_0290"/>
<accession>A0A0N1I7U8</accession>
<organism evidence="3 4">
    <name type="scientific">Leptomonas seymouri</name>
    <dbReference type="NCBI Taxonomy" id="5684"/>
    <lineage>
        <taxon>Eukaryota</taxon>
        <taxon>Discoba</taxon>
        <taxon>Euglenozoa</taxon>
        <taxon>Kinetoplastea</taxon>
        <taxon>Metakinetoplastina</taxon>
        <taxon>Trypanosomatida</taxon>
        <taxon>Trypanosomatidae</taxon>
        <taxon>Leishmaniinae</taxon>
        <taxon>Leptomonas</taxon>
    </lineage>
</organism>
<dbReference type="SUPFAM" id="SSF53474">
    <property type="entry name" value="alpha/beta-Hydrolases"/>
    <property type="match status" value="1"/>
</dbReference>
<dbReference type="Gene3D" id="3.40.50.1820">
    <property type="entry name" value="alpha/beta hydrolase"/>
    <property type="match status" value="1"/>
</dbReference>
<dbReference type="Pfam" id="PF00561">
    <property type="entry name" value="Abhydrolase_1"/>
    <property type="match status" value="1"/>
</dbReference>
<dbReference type="Proteomes" id="UP000038009">
    <property type="component" value="Unassembled WGS sequence"/>
</dbReference>
<proteinExistence type="inferred from homology"/>
<evidence type="ECO:0000313" key="3">
    <source>
        <dbReference type="EMBL" id="KPI89750.1"/>
    </source>
</evidence>
<dbReference type="GO" id="GO:0047372">
    <property type="term" value="F:monoacylglycerol lipase activity"/>
    <property type="evidence" value="ECO:0007669"/>
    <property type="project" value="TreeGrafter"/>
</dbReference>
<dbReference type="OMA" id="LDWHGPH"/>
<dbReference type="PANTHER" id="PTHR10794">
    <property type="entry name" value="ABHYDROLASE DOMAIN-CONTAINING PROTEIN"/>
    <property type="match status" value="1"/>
</dbReference>
<evidence type="ECO:0000259" key="2">
    <source>
        <dbReference type="Pfam" id="PF00561"/>
    </source>
</evidence>
<gene>
    <name evidence="3" type="ORF">ABL78_1130</name>
</gene>
<protein>
    <recommendedName>
        <fullName evidence="2">AB hydrolase-1 domain-containing protein</fullName>
    </recommendedName>
</protein>
<comment type="caution">
    <text evidence="3">The sequence shown here is derived from an EMBL/GenBank/DDBJ whole genome shotgun (WGS) entry which is preliminary data.</text>
</comment>
<evidence type="ECO:0000313" key="4">
    <source>
        <dbReference type="Proteomes" id="UP000038009"/>
    </source>
</evidence>